<keyword evidence="5 9" id="KW-0560">Oxidoreductase</keyword>
<comment type="similarity">
    <text evidence="2 9">Belongs to the cytochrome P450 family.</text>
</comment>
<dbReference type="GO" id="GO:0016705">
    <property type="term" value="F:oxidoreductase activity, acting on paired donors, with incorporation or reduction of molecular oxygen"/>
    <property type="evidence" value="ECO:0007669"/>
    <property type="project" value="InterPro"/>
</dbReference>
<dbReference type="PRINTS" id="PR00385">
    <property type="entry name" value="P450"/>
</dbReference>
<evidence type="ECO:0000256" key="2">
    <source>
        <dbReference type="ARBA" id="ARBA00010617"/>
    </source>
</evidence>
<dbReference type="PROSITE" id="PS00086">
    <property type="entry name" value="CYTOCHROME_P450"/>
    <property type="match status" value="1"/>
</dbReference>
<evidence type="ECO:0000313" key="10">
    <source>
        <dbReference type="EMBL" id="BAV93951.1"/>
    </source>
</evidence>
<feature type="binding site" description="axial binding residue" evidence="8">
    <location>
        <position position="451"/>
    </location>
    <ligand>
        <name>heme</name>
        <dbReference type="ChEBI" id="CHEBI:30413"/>
    </ligand>
    <ligandPart>
        <name>Fe</name>
        <dbReference type="ChEBI" id="CHEBI:18248"/>
    </ligandPart>
</feature>
<evidence type="ECO:0000256" key="4">
    <source>
        <dbReference type="ARBA" id="ARBA00022723"/>
    </source>
</evidence>
<reference evidence="10" key="1">
    <citation type="journal article" date="2017" name="FEBS Open Bio">
        <title>A novel cytochrome P450, CYP3201B1, is involved in (R)-mandelonitrile biosynthesis in a cyanogenic millipede.</title>
        <authorList>
            <person name="Yamaguchi T."/>
            <person name="Kuwahara Y."/>
            <person name="Asano Y."/>
        </authorList>
    </citation>
    <scope>NUCLEOTIDE SEQUENCE</scope>
</reference>
<evidence type="ECO:0000256" key="1">
    <source>
        <dbReference type="ARBA" id="ARBA00001971"/>
    </source>
</evidence>
<evidence type="ECO:0000256" key="7">
    <source>
        <dbReference type="ARBA" id="ARBA00023033"/>
    </source>
</evidence>
<keyword evidence="3 8" id="KW-0349">Heme</keyword>
<dbReference type="PRINTS" id="PR00463">
    <property type="entry name" value="EP450I"/>
</dbReference>
<accession>A0A1J1DVQ7</accession>
<organism evidence="10">
    <name type="scientific">Chamberlinius hualienensis</name>
    <dbReference type="NCBI Taxonomy" id="1551368"/>
    <lineage>
        <taxon>Eukaryota</taxon>
        <taxon>Metazoa</taxon>
        <taxon>Ecdysozoa</taxon>
        <taxon>Arthropoda</taxon>
        <taxon>Myriapoda</taxon>
        <taxon>Diplopoda</taxon>
        <taxon>Helminthomorpha</taxon>
        <taxon>Polydesmida</taxon>
        <taxon>Paradoxosomatidae</taxon>
        <taxon>Chamberlinius</taxon>
    </lineage>
</organism>
<dbReference type="GO" id="GO:0005506">
    <property type="term" value="F:iron ion binding"/>
    <property type="evidence" value="ECO:0007669"/>
    <property type="project" value="InterPro"/>
</dbReference>
<gene>
    <name evidence="10" type="primary">cyp3195a1</name>
</gene>
<dbReference type="PANTHER" id="PTHR24279:SF120">
    <property type="entry name" value="CYTOCHROME P450"/>
    <property type="match status" value="1"/>
</dbReference>
<dbReference type="InterPro" id="IPR001128">
    <property type="entry name" value="Cyt_P450"/>
</dbReference>
<dbReference type="AlphaFoldDB" id="A0A1J1DVQ7"/>
<dbReference type="InterPro" id="IPR036396">
    <property type="entry name" value="Cyt_P450_sf"/>
</dbReference>
<dbReference type="EMBL" id="LC125401">
    <property type="protein sequence ID" value="BAV93951.1"/>
    <property type="molecule type" value="mRNA"/>
</dbReference>
<keyword evidence="6 8" id="KW-0408">Iron</keyword>
<evidence type="ECO:0000256" key="5">
    <source>
        <dbReference type="ARBA" id="ARBA00023002"/>
    </source>
</evidence>
<dbReference type="Gene3D" id="1.10.630.10">
    <property type="entry name" value="Cytochrome P450"/>
    <property type="match status" value="1"/>
</dbReference>
<dbReference type="GO" id="GO:0020037">
    <property type="term" value="F:heme binding"/>
    <property type="evidence" value="ECO:0007669"/>
    <property type="project" value="InterPro"/>
</dbReference>
<keyword evidence="7 9" id="KW-0503">Monooxygenase</keyword>
<evidence type="ECO:0000256" key="3">
    <source>
        <dbReference type="ARBA" id="ARBA00022617"/>
    </source>
</evidence>
<dbReference type="InterPro" id="IPR002401">
    <property type="entry name" value="Cyt_P450_E_grp-I"/>
</dbReference>
<dbReference type="GO" id="GO:0004497">
    <property type="term" value="F:monooxygenase activity"/>
    <property type="evidence" value="ECO:0007669"/>
    <property type="project" value="UniProtKB-KW"/>
</dbReference>
<protein>
    <submittedName>
        <fullName evidence="10">Cytochrome P450 3195A1</fullName>
    </submittedName>
</protein>
<keyword evidence="4 8" id="KW-0479">Metal-binding</keyword>
<evidence type="ECO:0000256" key="6">
    <source>
        <dbReference type="ARBA" id="ARBA00023004"/>
    </source>
</evidence>
<dbReference type="SUPFAM" id="SSF48264">
    <property type="entry name" value="Cytochrome P450"/>
    <property type="match status" value="1"/>
</dbReference>
<dbReference type="PANTHER" id="PTHR24279">
    <property type="entry name" value="CYTOCHROME P450"/>
    <property type="match status" value="1"/>
</dbReference>
<dbReference type="InterPro" id="IPR017972">
    <property type="entry name" value="Cyt_P450_CS"/>
</dbReference>
<name>A0A1J1DVQ7_9MYRI</name>
<proteinExistence type="evidence at transcript level"/>
<dbReference type="Pfam" id="PF00067">
    <property type="entry name" value="p450"/>
    <property type="match status" value="1"/>
</dbReference>
<comment type="cofactor">
    <cofactor evidence="1 8">
        <name>heme</name>
        <dbReference type="ChEBI" id="CHEBI:30413"/>
    </cofactor>
</comment>
<sequence>MAIHMGGRILWEWIIVAFRLVEKLLDTKLFKLLNIFVNRFSCNNTIPGPKEIPLLGHLHLFSPLGPYKMEKLQDAFFDLHRQFGPIVRLKLGVEMVVVFNPEDAKTVLHSDGRYPFRPPMKALLNYRKSNPQLYNRMGLFSDNGEDWLYMRKLTDSLVKANVAESYLQHQSEVADHFMDYVESHLNGENIMEDVLMHLYKYTQEAFGVVCFGGRLGCISESTLGSKVNSAVCMSLESIAKTMLGIPWWKFNIHTSSYKNLCQAQECLRSVTEKYLENASSINESERGVYLNFLLNNKELDRRDLTLLSLELFHAGIDATASIIAFCLYYISKDPKVQNKVLNEIDDVIGDGDITTESLMKVKYLRACLNETYRMNPTAAGTARILSKPMTLSNYTVNKGTFVLCCHPAMCRDEKYVDDPNVFCPERYLPDSPISKPPPFVSLPFSNGARMCPGKRFAQQEIILFLIKFFMKFGCSYEGEEVGSIMRLNMMPDKPINLKIIHR</sequence>
<evidence type="ECO:0000256" key="9">
    <source>
        <dbReference type="RuleBase" id="RU000461"/>
    </source>
</evidence>
<dbReference type="CDD" id="cd11054">
    <property type="entry name" value="CYP24A1-like"/>
    <property type="match status" value="1"/>
</dbReference>
<dbReference type="InterPro" id="IPR050479">
    <property type="entry name" value="CYP11_CYP27_families"/>
</dbReference>
<evidence type="ECO:0000256" key="8">
    <source>
        <dbReference type="PIRSR" id="PIRSR602401-1"/>
    </source>
</evidence>